<dbReference type="Pfam" id="PF02558">
    <property type="entry name" value="ApbA"/>
    <property type="match status" value="1"/>
</dbReference>
<accession>A0A0E9NDN2</accession>
<evidence type="ECO:0000256" key="1">
    <source>
        <dbReference type="SAM" id="MobiDB-lite"/>
    </source>
</evidence>
<comment type="caution">
    <text evidence="5">The sequence shown here is derived from an EMBL/GenBank/DDBJ whole genome shotgun (WGS) entry which is preliminary data.</text>
</comment>
<keyword evidence="2" id="KW-0812">Transmembrane</keyword>
<feature type="region of interest" description="Disordered" evidence="1">
    <location>
        <begin position="476"/>
        <end position="511"/>
    </location>
</feature>
<feature type="compositionally biased region" description="Pro residues" evidence="1">
    <location>
        <begin position="331"/>
        <end position="346"/>
    </location>
</feature>
<dbReference type="OMA" id="IWVGATN"/>
<dbReference type="STRING" id="698492.A0A0E9NDN2"/>
<dbReference type="PANTHER" id="PTHR21708">
    <property type="entry name" value="PROBABLE 2-DEHYDROPANTOATE 2-REDUCTASE"/>
    <property type="match status" value="1"/>
</dbReference>
<dbReference type="FunFam" id="3.40.50.720:FF:000424">
    <property type="entry name" value="Meiotically up-regulated gene 72 protein"/>
    <property type="match status" value="1"/>
</dbReference>
<evidence type="ECO:0000259" key="3">
    <source>
        <dbReference type="Pfam" id="PF02558"/>
    </source>
</evidence>
<name>A0A0E9NDN2_SAICN</name>
<dbReference type="InterPro" id="IPR051402">
    <property type="entry name" value="KPR-Related"/>
</dbReference>
<keyword evidence="2" id="KW-0472">Membrane</keyword>
<dbReference type="Gene3D" id="1.10.1040.10">
    <property type="entry name" value="N-(1-d-carboxylethyl)-l-norvaline Dehydrogenase, domain 2"/>
    <property type="match status" value="1"/>
</dbReference>
<dbReference type="GO" id="GO:0005737">
    <property type="term" value="C:cytoplasm"/>
    <property type="evidence" value="ECO:0007669"/>
    <property type="project" value="TreeGrafter"/>
</dbReference>
<evidence type="ECO:0000313" key="5">
    <source>
        <dbReference type="EMBL" id="GAO47841.1"/>
    </source>
</evidence>
<dbReference type="Proteomes" id="UP000033140">
    <property type="component" value="Unassembled WGS sequence"/>
</dbReference>
<feature type="domain" description="Ketopantoate reductase N-terminal" evidence="3">
    <location>
        <begin position="7"/>
        <end position="162"/>
    </location>
</feature>
<protein>
    <recommendedName>
        <fullName evidence="7">Ketopantoate reductase C-terminal domain-containing protein</fullName>
    </recommendedName>
</protein>
<dbReference type="EMBL" id="BACD03000011">
    <property type="protein sequence ID" value="GAO47841.1"/>
    <property type="molecule type" value="Genomic_DNA"/>
</dbReference>
<feature type="region of interest" description="Disordered" evidence="1">
    <location>
        <begin position="627"/>
        <end position="753"/>
    </location>
</feature>
<feature type="domain" description="Ketopantoate reductase C-terminal" evidence="4">
    <location>
        <begin position="196"/>
        <end position="319"/>
    </location>
</feature>
<dbReference type="PANTHER" id="PTHR21708:SF25">
    <property type="entry name" value="PROTEIN PAM1-RELATED"/>
    <property type="match status" value="1"/>
</dbReference>
<organism evidence="5 6">
    <name type="scientific">Saitoella complicata (strain BCRC 22490 / CBS 7301 / JCM 7358 / NBRC 10748 / NRRL Y-17804)</name>
    <dbReference type="NCBI Taxonomy" id="698492"/>
    <lineage>
        <taxon>Eukaryota</taxon>
        <taxon>Fungi</taxon>
        <taxon>Dikarya</taxon>
        <taxon>Ascomycota</taxon>
        <taxon>Taphrinomycotina</taxon>
        <taxon>Taphrinomycotina incertae sedis</taxon>
        <taxon>Saitoella</taxon>
    </lineage>
</organism>
<gene>
    <name evidence="5" type="ORF">G7K_2037-t1</name>
</gene>
<dbReference type="InterPro" id="IPR008927">
    <property type="entry name" value="6-PGluconate_DH-like_C_sf"/>
</dbReference>
<feature type="transmembrane region" description="Helical" evidence="2">
    <location>
        <begin position="783"/>
        <end position="801"/>
    </location>
</feature>
<evidence type="ECO:0000256" key="2">
    <source>
        <dbReference type="SAM" id="Phobius"/>
    </source>
</evidence>
<sequence>MTDKLRILSVGSNAISAFYSWRLQASNACETTLVWRSTFEAVQSFGITFKSQAFGTDRFRPYSVVRAVEDAADPQRPFDYVFVCVKALPDVYDLASVIESVVTPAHTCILVNTTNTIGVERSLQDRFPRNLVLSFVSGATLSQTGPAEFEQTGKPDAWIGTVGGKSPLPEEMQKDMAESLALTLEAGMVDCHLSKNILQQQFEKMIGPIGFHPISVLMQEPNLQALVENQTIKELITDIIDELLNIAYTAGCSFPEGYRDQVMAEMTSAPTATPSMMYQDYLARRPMEIEVFLGNPLFMAKELGLSAGRLQTMYALLQHTNIMNQRQAHLPPPPVGATSPVMPPPMSRRQSNVSVRPPMAPPSASQHRMPMPPRTNTEPMMAPRRPPPNGYPPQAMMNGRGARTAPPQSVSRQNSVEDLQEFANIALYGDRVGQDSSDGPYMRPRPRNPEQDLQIRERELALRQRELALREREMALPQGRGPAGPPPVGVPKARPGKVSRKKSTMDFDDSDDGDDFAPIGGGAPMLPPGVNPDEIDMIAFTAKKRALRGKPPARSAAAIGDSGRSMTFNGRFRLPRNRSSANVHNDGLAGLNDPIMEHPMHSFASNRYPGVDTKSLVDTSRANSLTAASLAEREGPYPSMQGPSMSRGGPYPRQMGVGGIPNRGYPPPSMNPSMVSLRSVRDGPYPPGPYPGPMSNGNGPYPPRGPPPVKSPMNDPYRSVTGSASASGGSGSQHGDIGENASGNSSTKRDLGVEKRMKRGQLQQLLCKQTTRKSLHLFGTRRLRFSFCCLLFLEFVLYFYGHFTRCIWER</sequence>
<feature type="compositionally biased region" description="Pro residues" evidence="1">
    <location>
        <begin position="700"/>
        <end position="710"/>
    </location>
</feature>
<keyword evidence="2" id="KW-1133">Transmembrane helix</keyword>
<evidence type="ECO:0000259" key="4">
    <source>
        <dbReference type="Pfam" id="PF08546"/>
    </source>
</evidence>
<dbReference type="SUPFAM" id="SSF48179">
    <property type="entry name" value="6-phosphogluconate dehydrogenase C-terminal domain-like"/>
    <property type="match status" value="1"/>
</dbReference>
<dbReference type="Pfam" id="PF08546">
    <property type="entry name" value="ApbA_C"/>
    <property type="match status" value="1"/>
</dbReference>
<dbReference type="InterPro" id="IPR013332">
    <property type="entry name" value="KPR_N"/>
</dbReference>
<dbReference type="AlphaFoldDB" id="A0A0E9NDN2"/>
<reference evidence="5 6" key="1">
    <citation type="journal article" date="2011" name="J. Gen. Appl. Microbiol.">
        <title>Draft genome sequencing of the enigmatic yeast Saitoella complicata.</title>
        <authorList>
            <person name="Nishida H."/>
            <person name="Hamamoto M."/>
            <person name="Sugiyama J."/>
        </authorList>
    </citation>
    <scope>NUCLEOTIDE SEQUENCE [LARGE SCALE GENOMIC DNA]</scope>
    <source>
        <strain evidence="5 6">NRRL Y-17804</strain>
    </source>
</reference>
<dbReference type="InterPro" id="IPR013328">
    <property type="entry name" value="6PGD_dom2"/>
</dbReference>
<keyword evidence="6" id="KW-1185">Reference proteome</keyword>
<dbReference type="InterPro" id="IPR013752">
    <property type="entry name" value="KPA_reductase"/>
</dbReference>
<proteinExistence type="predicted"/>
<evidence type="ECO:0000313" key="6">
    <source>
        <dbReference type="Proteomes" id="UP000033140"/>
    </source>
</evidence>
<evidence type="ECO:0008006" key="7">
    <source>
        <dbReference type="Google" id="ProtNLM"/>
    </source>
</evidence>
<dbReference type="Gene3D" id="3.40.50.720">
    <property type="entry name" value="NAD(P)-binding Rossmann-like Domain"/>
    <property type="match status" value="1"/>
</dbReference>
<reference evidence="5 6" key="3">
    <citation type="journal article" date="2015" name="Genome Announc.">
        <title>Draft Genome Sequence of the Archiascomycetous Yeast Saitoella complicata.</title>
        <authorList>
            <person name="Yamauchi K."/>
            <person name="Kondo S."/>
            <person name="Hamamoto M."/>
            <person name="Takahashi Y."/>
            <person name="Ogura Y."/>
            <person name="Hayashi T."/>
            <person name="Nishida H."/>
        </authorList>
    </citation>
    <scope>NUCLEOTIDE SEQUENCE [LARGE SCALE GENOMIC DNA]</scope>
    <source>
        <strain evidence="5 6">NRRL Y-17804</strain>
    </source>
</reference>
<feature type="region of interest" description="Disordered" evidence="1">
    <location>
        <begin position="331"/>
        <end position="390"/>
    </location>
</feature>
<dbReference type="FunFam" id="1.10.1040.10:FF:000017">
    <property type="entry name" value="2-dehydropantoate 2-reductase"/>
    <property type="match status" value="1"/>
</dbReference>
<reference evidence="5 6" key="2">
    <citation type="journal article" date="2014" name="J. Gen. Appl. Microbiol.">
        <title>The early diverging ascomycetous budding yeast Saitoella complicata has three histone deacetylases belonging to the Clr6, Hos2, and Rpd3 lineages.</title>
        <authorList>
            <person name="Nishida H."/>
            <person name="Matsumoto T."/>
            <person name="Kondo S."/>
            <person name="Hamamoto M."/>
            <person name="Yoshikawa H."/>
        </authorList>
    </citation>
    <scope>NUCLEOTIDE SEQUENCE [LARGE SCALE GENOMIC DNA]</scope>
    <source>
        <strain evidence="5 6">NRRL Y-17804</strain>
    </source>
</reference>